<evidence type="ECO:0000256" key="1">
    <source>
        <dbReference type="ARBA" id="ARBA00022723"/>
    </source>
</evidence>
<dbReference type="EMBL" id="LHPG02000008">
    <property type="protein sequence ID" value="PRW56765.1"/>
    <property type="molecule type" value="Genomic_DNA"/>
</dbReference>
<dbReference type="AlphaFoldDB" id="A0A2P6TRT3"/>
<proteinExistence type="predicted"/>
<gene>
    <name evidence="6" type="ORF">C2E21_4449</name>
</gene>
<dbReference type="OrthoDB" id="420187at2759"/>
<evidence type="ECO:0000313" key="6">
    <source>
        <dbReference type="EMBL" id="PRW56765.1"/>
    </source>
</evidence>
<dbReference type="PROSITE" id="PS01360">
    <property type="entry name" value="ZF_MYND_1"/>
    <property type="match status" value="1"/>
</dbReference>
<dbReference type="Proteomes" id="UP000239899">
    <property type="component" value="Unassembled WGS sequence"/>
</dbReference>
<keyword evidence="7" id="KW-1185">Reference proteome</keyword>
<dbReference type="Gene3D" id="6.10.140.2220">
    <property type="match status" value="1"/>
</dbReference>
<evidence type="ECO:0000256" key="3">
    <source>
        <dbReference type="ARBA" id="ARBA00022833"/>
    </source>
</evidence>
<keyword evidence="1" id="KW-0479">Metal-binding</keyword>
<comment type="caution">
    <text evidence="6">The sequence shown here is derived from an EMBL/GenBank/DDBJ whole genome shotgun (WGS) entry which is preliminary data.</text>
</comment>
<dbReference type="GO" id="GO:0008270">
    <property type="term" value="F:zinc ion binding"/>
    <property type="evidence" value="ECO:0007669"/>
    <property type="project" value="UniProtKB-KW"/>
</dbReference>
<keyword evidence="2 4" id="KW-0863">Zinc-finger</keyword>
<dbReference type="PROSITE" id="PS50865">
    <property type="entry name" value="ZF_MYND_2"/>
    <property type="match status" value="1"/>
</dbReference>
<evidence type="ECO:0000313" key="7">
    <source>
        <dbReference type="Proteomes" id="UP000239899"/>
    </source>
</evidence>
<dbReference type="InterPro" id="IPR002893">
    <property type="entry name" value="Znf_MYND"/>
</dbReference>
<name>A0A2P6TRT3_CHLSO</name>
<sequence length="330" mass="35903">MPAAFRGASLAIDALWGGPSRQAAGQQLALNGLVPVLSTAAGEQPEQQAPLLGEQLSPAAAALQAALQAHVRGVSLDDVQQWALTLRLFAGAHIVHQVSAAELATLLTDCQLLLSHCASSAECLMAAERGALVLLAWLQGSRTAVRAQTVVRLGQLLEQARERAEAHACLYTAASLDIAQATALMHLVTVYMRNPQLPRRAQGQDLPAAEVAQRAVQLIERSRSFDSRIKPWAPNTSMRDLVVQREPVEIFMQHVLRSNFTSAPSPEDIPDRQALLPRCDGCHRQALHVRKCAQCRSVSYCSQECQVRHWKEGGHKEACRTLAAQRQQHG</sequence>
<dbReference type="Pfam" id="PF01753">
    <property type="entry name" value="zf-MYND"/>
    <property type="match status" value="1"/>
</dbReference>
<evidence type="ECO:0000256" key="4">
    <source>
        <dbReference type="PROSITE-ProRule" id="PRU00134"/>
    </source>
</evidence>
<dbReference type="STRING" id="3076.A0A2P6TRT3"/>
<keyword evidence="3" id="KW-0862">Zinc</keyword>
<dbReference type="SUPFAM" id="SSF144232">
    <property type="entry name" value="HIT/MYND zinc finger-like"/>
    <property type="match status" value="1"/>
</dbReference>
<accession>A0A2P6TRT3</accession>
<evidence type="ECO:0000256" key="2">
    <source>
        <dbReference type="ARBA" id="ARBA00022771"/>
    </source>
</evidence>
<evidence type="ECO:0000259" key="5">
    <source>
        <dbReference type="PROSITE" id="PS50865"/>
    </source>
</evidence>
<reference evidence="6 7" key="1">
    <citation type="journal article" date="2018" name="Plant J.">
        <title>Genome sequences of Chlorella sorokiniana UTEX 1602 and Micractinium conductrix SAG 241.80: implications to maltose excretion by a green alga.</title>
        <authorList>
            <person name="Arriola M.B."/>
            <person name="Velmurugan N."/>
            <person name="Zhang Y."/>
            <person name="Plunkett M.H."/>
            <person name="Hondzo H."/>
            <person name="Barney B.M."/>
        </authorList>
    </citation>
    <scope>NUCLEOTIDE SEQUENCE [LARGE SCALE GENOMIC DNA]</scope>
    <source>
        <strain evidence="7">UTEX 1602</strain>
    </source>
</reference>
<feature type="domain" description="MYND-type" evidence="5">
    <location>
        <begin position="279"/>
        <end position="319"/>
    </location>
</feature>
<organism evidence="6 7">
    <name type="scientific">Chlorella sorokiniana</name>
    <name type="common">Freshwater green alga</name>
    <dbReference type="NCBI Taxonomy" id="3076"/>
    <lineage>
        <taxon>Eukaryota</taxon>
        <taxon>Viridiplantae</taxon>
        <taxon>Chlorophyta</taxon>
        <taxon>core chlorophytes</taxon>
        <taxon>Trebouxiophyceae</taxon>
        <taxon>Chlorellales</taxon>
        <taxon>Chlorellaceae</taxon>
        <taxon>Chlorella clade</taxon>
        <taxon>Chlorella</taxon>
    </lineage>
</organism>
<protein>
    <submittedName>
        <fullName evidence="6">HIT MYND zinc finger</fullName>
    </submittedName>
</protein>